<dbReference type="Proteomes" id="UP000813444">
    <property type="component" value="Unassembled WGS sequence"/>
</dbReference>
<evidence type="ECO:0000313" key="2">
    <source>
        <dbReference type="EMBL" id="KAH7303099.1"/>
    </source>
</evidence>
<keyword evidence="3" id="KW-1185">Reference proteome</keyword>
<proteinExistence type="predicted"/>
<gene>
    <name evidence="2" type="ORF">B0I35DRAFT_415392</name>
</gene>
<protein>
    <submittedName>
        <fullName evidence="2">Uncharacterized protein</fullName>
    </submittedName>
</protein>
<dbReference type="OrthoDB" id="5138671at2759"/>
<dbReference type="Gene3D" id="2.120.10.70">
    <property type="entry name" value="Fucose-specific lectin"/>
    <property type="match status" value="1"/>
</dbReference>
<reference evidence="2" key="1">
    <citation type="journal article" date="2021" name="Nat. Commun.">
        <title>Genetic determinants of endophytism in the Arabidopsis root mycobiome.</title>
        <authorList>
            <person name="Mesny F."/>
            <person name="Miyauchi S."/>
            <person name="Thiergart T."/>
            <person name="Pickel B."/>
            <person name="Atanasova L."/>
            <person name="Karlsson M."/>
            <person name="Huettel B."/>
            <person name="Barry K.W."/>
            <person name="Haridas S."/>
            <person name="Chen C."/>
            <person name="Bauer D."/>
            <person name="Andreopoulos W."/>
            <person name="Pangilinan J."/>
            <person name="LaButti K."/>
            <person name="Riley R."/>
            <person name="Lipzen A."/>
            <person name="Clum A."/>
            <person name="Drula E."/>
            <person name="Henrissat B."/>
            <person name="Kohler A."/>
            <person name="Grigoriev I.V."/>
            <person name="Martin F.M."/>
            <person name="Hacquard S."/>
        </authorList>
    </citation>
    <scope>NUCLEOTIDE SEQUENCE</scope>
    <source>
        <strain evidence="2">MPI-CAGE-CH-0235</strain>
    </source>
</reference>
<accession>A0A8K0SB39</accession>
<comment type="caution">
    <text evidence="2">The sequence shown here is derived from an EMBL/GenBank/DDBJ whole genome shotgun (WGS) entry which is preliminary data.</text>
</comment>
<organism evidence="2 3">
    <name type="scientific">Stachybotrys elegans</name>
    <dbReference type="NCBI Taxonomy" id="80388"/>
    <lineage>
        <taxon>Eukaryota</taxon>
        <taxon>Fungi</taxon>
        <taxon>Dikarya</taxon>
        <taxon>Ascomycota</taxon>
        <taxon>Pezizomycotina</taxon>
        <taxon>Sordariomycetes</taxon>
        <taxon>Hypocreomycetidae</taxon>
        <taxon>Hypocreales</taxon>
        <taxon>Stachybotryaceae</taxon>
        <taxon>Stachybotrys</taxon>
    </lineage>
</organism>
<evidence type="ECO:0000256" key="1">
    <source>
        <dbReference type="SAM" id="MobiDB-lite"/>
    </source>
</evidence>
<dbReference type="EMBL" id="JAGPNK010000040">
    <property type="protein sequence ID" value="KAH7303099.1"/>
    <property type="molecule type" value="Genomic_DNA"/>
</dbReference>
<evidence type="ECO:0000313" key="3">
    <source>
        <dbReference type="Proteomes" id="UP000813444"/>
    </source>
</evidence>
<sequence length="294" mass="32260">MSNLRSDRGTGGPPNSALAATAWQQGGIYNIVLAYQTPDGSLSFTRTQGLDPAEEASWSDPQRLSPEFPPDDGTPMAMSSLPQTLEATSSQRYIQVELFFLNETSRLNGLNYNVGRSKLALVPISRNATRIRYDGWWAVLYQAEGGNLVAIVNPTGQNTGSLGELSDLWTSNDSADIRQAWFDTNHGGWQTSSPENLRGADEGTSITCITAPTWENMEGLGELQLASASELTRCYFHKDAGLKNIIEYLWIKADDPAAALCKALLRARDRSQLTLEQLPRKSYTDMAFAQLAMT</sequence>
<name>A0A8K0SB39_9HYPO</name>
<dbReference type="AlphaFoldDB" id="A0A8K0SB39"/>
<feature type="region of interest" description="Disordered" evidence="1">
    <location>
        <begin position="44"/>
        <end position="74"/>
    </location>
</feature>